<dbReference type="PANTHER" id="PTHR35891:SF2">
    <property type="entry name" value="THIOL:DISULFIDE INTERCHANGE PROTEIN DSBA"/>
    <property type="match status" value="1"/>
</dbReference>
<keyword evidence="9" id="KW-1185">Reference proteome</keyword>
<dbReference type="EMBL" id="JARYGX010000009">
    <property type="protein sequence ID" value="MDH7452173.1"/>
    <property type="molecule type" value="Genomic_DNA"/>
</dbReference>
<evidence type="ECO:0000256" key="6">
    <source>
        <dbReference type="SAM" id="SignalP"/>
    </source>
</evidence>
<keyword evidence="2 6" id="KW-0732">Signal</keyword>
<evidence type="ECO:0000256" key="4">
    <source>
        <dbReference type="ARBA" id="ARBA00023284"/>
    </source>
</evidence>
<dbReference type="CDD" id="cd03019">
    <property type="entry name" value="DsbA_DsbA"/>
    <property type="match status" value="1"/>
</dbReference>
<comment type="similarity">
    <text evidence="1">Belongs to the thioredoxin family. DsbA subfamily.</text>
</comment>
<evidence type="ECO:0000256" key="2">
    <source>
        <dbReference type="ARBA" id="ARBA00022729"/>
    </source>
</evidence>
<proteinExistence type="inferred from homology"/>
<evidence type="ECO:0000256" key="1">
    <source>
        <dbReference type="ARBA" id="ARBA00005791"/>
    </source>
</evidence>
<evidence type="ECO:0000313" key="9">
    <source>
        <dbReference type="Proteomes" id="UP001160550"/>
    </source>
</evidence>
<name>A0ABT6MPY9_9GAMM</name>
<sequence length="208" mass="22304">MGARLLALGLLFLLPLLGAAHGVPAEGSDYVRIEGGQPWQAEPGTIEVVEVFAYPCGHCDRFAPMLADWARKAGPDVRVRYVPAAYQPTDAYARAWFALEALGETRLHQRLFDAVHREGSLPGRGATIAEVGSFLVGEGLDAARVRAAMGSPATDAKMNAAREFAIRSGIQGTPTLIINGRYRIQARSLQDALHIADGLVAMERAAAR</sequence>
<keyword evidence="3 5" id="KW-1015">Disulfide bond</keyword>
<dbReference type="PANTHER" id="PTHR35891">
    <property type="entry name" value="THIOL:DISULFIDE INTERCHANGE PROTEIN DSBA"/>
    <property type="match status" value="1"/>
</dbReference>
<dbReference type="InterPro" id="IPR023205">
    <property type="entry name" value="DsbA/DsbL"/>
</dbReference>
<accession>A0ABT6MPY9</accession>
<reference evidence="8" key="2">
    <citation type="submission" date="2023-04" db="EMBL/GenBank/DDBJ databases">
        <authorList>
            <person name="Sun J.-Q."/>
        </authorList>
    </citation>
    <scope>NUCLEOTIDE SEQUENCE</scope>
    <source>
        <strain evidence="8">CC-YY355</strain>
    </source>
</reference>
<evidence type="ECO:0000256" key="5">
    <source>
        <dbReference type="PIRNR" id="PIRNR001488"/>
    </source>
</evidence>
<evidence type="ECO:0000313" key="8">
    <source>
        <dbReference type="EMBL" id="MDH7452173.1"/>
    </source>
</evidence>
<protein>
    <recommendedName>
        <fullName evidence="5">Thiol:disulfide interchange protein</fullName>
    </recommendedName>
</protein>
<dbReference type="RefSeq" id="WP_280941374.1">
    <property type="nucleotide sequence ID" value="NZ_JARYGX010000009.1"/>
</dbReference>
<dbReference type="InterPro" id="IPR050824">
    <property type="entry name" value="Thiol_disulfide_DsbA"/>
</dbReference>
<dbReference type="SUPFAM" id="SSF52833">
    <property type="entry name" value="Thioredoxin-like"/>
    <property type="match status" value="1"/>
</dbReference>
<evidence type="ECO:0000256" key="3">
    <source>
        <dbReference type="ARBA" id="ARBA00023157"/>
    </source>
</evidence>
<reference evidence="8" key="1">
    <citation type="journal article" date="2007" name="Int. J. Syst. Evol. Microbiol.">
        <title>Luteimonas composti sp. nov., a moderately thermophilic bacterium isolated from food waste.</title>
        <authorList>
            <person name="Young C.C."/>
            <person name="Kampfer P."/>
            <person name="Chen W.M."/>
            <person name="Yen W.S."/>
            <person name="Arun A.B."/>
            <person name="Lai W.A."/>
            <person name="Shen F.T."/>
            <person name="Rekha P.D."/>
            <person name="Lin K.Y."/>
            <person name="Chou J.H."/>
        </authorList>
    </citation>
    <scope>NUCLEOTIDE SEQUENCE</scope>
    <source>
        <strain evidence="8">CC-YY355</strain>
    </source>
</reference>
<feature type="domain" description="DSBA-like thioredoxin" evidence="7">
    <location>
        <begin position="48"/>
        <end position="183"/>
    </location>
</feature>
<feature type="signal peptide" evidence="6">
    <location>
        <begin position="1"/>
        <end position="25"/>
    </location>
</feature>
<keyword evidence="5" id="KW-0574">Periplasm</keyword>
<dbReference type="Gene3D" id="3.40.30.10">
    <property type="entry name" value="Glutaredoxin"/>
    <property type="match status" value="1"/>
</dbReference>
<organism evidence="8 9">
    <name type="scientific">Luteimonas composti</name>
    <dbReference type="NCBI Taxonomy" id="398257"/>
    <lineage>
        <taxon>Bacteria</taxon>
        <taxon>Pseudomonadati</taxon>
        <taxon>Pseudomonadota</taxon>
        <taxon>Gammaproteobacteria</taxon>
        <taxon>Lysobacterales</taxon>
        <taxon>Lysobacteraceae</taxon>
        <taxon>Luteimonas</taxon>
    </lineage>
</organism>
<dbReference type="InterPro" id="IPR001853">
    <property type="entry name" value="DSBA-like_thioredoxin_dom"/>
</dbReference>
<dbReference type="PIRSF" id="PIRSF001488">
    <property type="entry name" value="Tdi_protein"/>
    <property type="match status" value="1"/>
</dbReference>
<dbReference type="Pfam" id="PF01323">
    <property type="entry name" value="DSBA"/>
    <property type="match status" value="1"/>
</dbReference>
<gene>
    <name evidence="8" type="ORF">QF205_03630</name>
</gene>
<keyword evidence="4" id="KW-0676">Redox-active center</keyword>
<dbReference type="Proteomes" id="UP001160550">
    <property type="component" value="Unassembled WGS sequence"/>
</dbReference>
<comment type="subcellular location">
    <subcellularLocation>
        <location evidence="5">Periplasm</location>
    </subcellularLocation>
</comment>
<feature type="chain" id="PRO_5046980891" description="Thiol:disulfide interchange protein" evidence="6">
    <location>
        <begin position="26"/>
        <end position="208"/>
    </location>
</feature>
<evidence type="ECO:0000259" key="7">
    <source>
        <dbReference type="Pfam" id="PF01323"/>
    </source>
</evidence>
<dbReference type="InterPro" id="IPR036249">
    <property type="entry name" value="Thioredoxin-like_sf"/>
</dbReference>
<comment type="caution">
    <text evidence="8">The sequence shown here is derived from an EMBL/GenBank/DDBJ whole genome shotgun (WGS) entry which is preliminary data.</text>
</comment>